<dbReference type="InterPro" id="IPR005025">
    <property type="entry name" value="FMN_Rdtase-like_dom"/>
</dbReference>
<keyword evidence="3" id="KW-1185">Reference proteome</keyword>
<proteinExistence type="predicted"/>
<evidence type="ECO:0000313" key="2">
    <source>
        <dbReference type="EMBL" id="MBM7415077.1"/>
    </source>
</evidence>
<evidence type="ECO:0000313" key="3">
    <source>
        <dbReference type="Proteomes" id="UP000703038"/>
    </source>
</evidence>
<dbReference type="RefSeq" id="WP_204868019.1">
    <property type="nucleotide sequence ID" value="NZ_JAFBBK010000001.1"/>
</dbReference>
<name>A0ABS2KT86_9NOCA</name>
<dbReference type="Proteomes" id="UP000703038">
    <property type="component" value="Unassembled WGS sequence"/>
</dbReference>
<dbReference type="InterPro" id="IPR050712">
    <property type="entry name" value="NAD(P)H-dep_reductase"/>
</dbReference>
<protein>
    <submittedName>
        <fullName evidence="2">NAD(P)H-dependent FMN reductase</fullName>
    </submittedName>
</protein>
<dbReference type="Gene3D" id="3.40.50.360">
    <property type="match status" value="1"/>
</dbReference>
<dbReference type="SUPFAM" id="SSF52218">
    <property type="entry name" value="Flavoproteins"/>
    <property type="match status" value="1"/>
</dbReference>
<sequence length="186" mass="19172">MSRVIALVGSLRAASITRRLAETATSVAPEGVEVVIHEGLGDLPFYNEDIDTPESVASLDTVTALRAAVQDADAVLLLTPEYNGTIPAVLKNAIDWLSRPYGSGAISTKPTAVISSSPSSNGARWAKEDTEKAARIAGASVLDDVDLAIGGVVAAIDGGHPRDNSQIAADIAEVVTALTRAKLVDA</sequence>
<dbReference type="Pfam" id="PF03358">
    <property type="entry name" value="FMN_red"/>
    <property type="match status" value="1"/>
</dbReference>
<reference evidence="2 3" key="1">
    <citation type="submission" date="2021-01" db="EMBL/GenBank/DDBJ databases">
        <title>Genomics of switchgrass bacterial isolates.</title>
        <authorList>
            <person name="Shade A."/>
        </authorList>
    </citation>
    <scope>NUCLEOTIDE SEQUENCE [LARGE SCALE GENOMIC DNA]</scope>
    <source>
        <strain evidence="2 3">PvP111</strain>
    </source>
</reference>
<dbReference type="PANTHER" id="PTHR30543:SF21">
    <property type="entry name" value="NAD(P)H-DEPENDENT FMN REDUCTASE LOT6"/>
    <property type="match status" value="1"/>
</dbReference>
<organism evidence="2 3">
    <name type="scientific">Rhodococcoides corynebacterioides</name>
    <dbReference type="NCBI Taxonomy" id="53972"/>
    <lineage>
        <taxon>Bacteria</taxon>
        <taxon>Bacillati</taxon>
        <taxon>Actinomycetota</taxon>
        <taxon>Actinomycetes</taxon>
        <taxon>Mycobacteriales</taxon>
        <taxon>Nocardiaceae</taxon>
        <taxon>Rhodococcoides</taxon>
    </lineage>
</organism>
<accession>A0ABS2KT86</accession>
<evidence type="ECO:0000259" key="1">
    <source>
        <dbReference type="Pfam" id="PF03358"/>
    </source>
</evidence>
<gene>
    <name evidence="2" type="ORF">JOE42_001810</name>
</gene>
<dbReference type="InterPro" id="IPR029039">
    <property type="entry name" value="Flavoprotein-like_sf"/>
</dbReference>
<dbReference type="PANTHER" id="PTHR30543">
    <property type="entry name" value="CHROMATE REDUCTASE"/>
    <property type="match status" value="1"/>
</dbReference>
<feature type="domain" description="NADPH-dependent FMN reductase-like" evidence="1">
    <location>
        <begin position="3"/>
        <end position="150"/>
    </location>
</feature>
<comment type="caution">
    <text evidence="2">The sequence shown here is derived from an EMBL/GenBank/DDBJ whole genome shotgun (WGS) entry which is preliminary data.</text>
</comment>
<dbReference type="EMBL" id="JAFBBK010000001">
    <property type="protein sequence ID" value="MBM7415077.1"/>
    <property type="molecule type" value="Genomic_DNA"/>
</dbReference>